<evidence type="ECO:0000313" key="3">
    <source>
        <dbReference type="Proteomes" id="UP000013165"/>
    </source>
</evidence>
<dbReference type="AlphaFoldDB" id="N6WWQ9"/>
<dbReference type="PROSITE" id="PS51257">
    <property type="entry name" value="PROKAR_LIPOPROTEIN"/>
    <property type="match status" value="1"/>
</dbReference>
<sequence>MDPMRPASFLTLLSAVLLAGCASTLSDRDLEPYGVWEGTLPCADCPGIETRLALYKDPYTYRLEQTYLARDNEPVIREGEWVLLPPVDNMDLGRISLKGEGETPLKQLQRLPGGNLKMLDQDGQPIRSTIDYTLERKRVSD</sequence>
<evidence type="ECO:0000256" key="1">
    <source>
        <dbReference type="SAM" id="SignalP"/>
    </source>
</evidence>
<name>N6WWQ9_9GAMM</name>
<proteinExistence type="predicted"/>
<dbReference type="Proteomes" id="UP000013165">
    <property type="component" value="Unassembled WGS sequence"/>
</dbReference>
<accession>N6WWQ9</accession>
<dbReference type="Pfam" id="PF04170">
    <property type="entry name" value="NlpE"/>
    <property type="match status" value="1"/>
</dbReference>
<gene>
    <name evidence="2" type="ORF">J057_09176</name>
</gene>
<dbReference type="HOGENOM" id="CLU_1999457_0_0_6"/>
<feature type="signal peptide" evidence="1">
    <location>
        <begin position="1"/>
        <end position="19"/>
    </location>
</feature>
<dbReference type="PATRIC" id="fig|626887.3.peg.1839"/>
<dbReference type="OrthoDB" id="5348860at2"/>
<protein>
    <submittedName>
        <fullName evidence="2">Copper resistance protein NlpE</fullName>
    </submittedName>
</protein>
<organism evidence="2 3">
    <name type="scientific">Marinobacter nanhaiticus D15-8W</name>
    <dbReference type="NCBI Taxonomy" id="626887"/>
    <lineage>
        <taxon>Bacteria</taxon>
        <taxon>Pseudomonadati</taxon>
        <taxon>Pseudomonadota</taxon>
        <taxon>Gammaproteobacteria</taxon>
        <taxon>Pseudomonadales</taxon>
        <taxon>Marinobacteraceae</taxon>
        <taxon>Marinobacter</taxon>
    </lineage>
</organism>
<evidence type="ECO:0000313" key="2">
    <source>
        <dbReference type="EMBL" id="ENO15512.2"/>
    </source>
</evidence>
<comment type="caution">
    <text evidence="2">The sequence shown here is derived from an EMBL/GenBank/DDBJ whole genome shotgun (WGS) entry which is preliminary data.</text>
</comment>
<reference evidence="2 3" key="1">
    <citation type="journal article" date="2013" name="Genome Announc.">
        <title>Genome Sequence of the Polycyclic Aromatic Hydrocarbon-Degrading Bacterium Strain Marinobacter nanhaiticus D15-8WT.</title>
        <authorList>
            <person name="Cui Z."/>
            <person name="Gao W."/>
            <person name="Li Q."/>
            <person name="Xu G."/>
            <person name="Zheng L."/>
        </authorList>
    </citation>
    <scope>NUCLEOTIDE SEQUENCE [LARGE SCALE GENOMIC DNA]</scope>
    <source>
        <strain evidence="2 3">D15-8W</strain>
    </source>
</reference>
<keyword evidence="1" id="KW-0732">Signal</keyword>
<keyword evidence="3" id="KW-1185">Reference proteome</keyword>
<dbReference type="InterPro" id="IPR007298">
    <property type="entry name" value="Cu-R_lipoprotein_NlpE"/>
</dbReference>
<dbReference type="EMBL" id="APLQ01000011">
    <property type="protein sequence ID" value="ENO15512.2"/>
    <property type="molecule type" value="Genomic_DNA"/>
</dbReference>
<feature type="chain" id="PRO_5016665480" evidence="1">
    <location>
        <begin position="20"/>
        <end position="141"/>
    </location>
</feature>
<dbReference type="eggNOG" id="COG3015">
    <property type="taxonomic scope" value="Bacteria"/>
</dbReference>
<dbReference type="Gene3D" id="2.40.128.640">
    <property type="match status" value="1"/>
</dbReference>